<organism evidence="2 3">
    <name type="scientific">Mesorhizobium metallidurans STM 2683</name>
    <dbReference type="NCBI Taxonomy" id="1297569"/>
    <lineage>
        <taxon>Bacteria</taxon>
        <taxon>Pseudomonadati</taxon>
        <taxon>Pseudomonadota</taxon>
        <taxon>Alphaproteobacteria</taxon>
        <taxon>Hyphomicrobiales</taxon>
        <taxon>Phyllobacteriaceae</taxon>
        <taxon>Mesorhizobium</taxon>
    </lineage>
</organism>
<comment type="caution">
    <text evidence="2">The sequence shown here is derived from an EMBL/GenBank/DDBJ whole genome shotgun (WGS) entry which is preliminary data.</text>
</comment>
<evidence type="ECO:0000313" key="2">
    <source>
        <dbReference type="EMBL" id="CCV04201.1"/>
    </source>
</evidence>
<dbReference type="EMBL" id="CAUM01000028">
    <property type="protein sequence ID" value="CCV04201.1"/>
    <property type="molecule type" value="Genomic_DNA"/>
</dbReference>
<gene>
    <name evidence="2" type="ORF">MESS2_1230002</name>
</gene>
<name>M5EX40_9HYPH</name>
<proteinExistence type="predicted"/>
<evidence type="ECO:0000313" key="3">
    <source>
        <dbReference type="Proteomes" id="UP000012062"/>
    </source>
</evidence>
<sequence>MFRCETGGQTVETRYLSHVIHHEQRGHKPLMNDGCQGEYMPGKHSAA</sequence>
<keyword evidence="3" id="KW-1185">Reference proteome</keyword>
<protein>
    <submittedName>
        <fullName evidence="2">Uncharacterized protein</fullName>
    </submittedName>
</protein>
<dbReference type="Proteomes" id="UP000012062">
    <property type="component" value="Unassembled WGS sequence"/>
</dbReference>
<feature type="region of interest" description="Disordered" evidence="1">
    <location>
        <begin position="23"/>
        <end position="47"/>
    </location>
</feature>
<accession>M5EX40</accession>
<evidence type="ECO:0000256" key="1">
    <source>
        <dbReference type="SAM" id="MobiDB-lite"/>
    </source>
</evidence>
<reference evidence="2 3" key="1">
    <citation type="submission" date="2013-02" db="EMBL/GenBank/DDBJ databases">
        <authorList>
            <person name="Genoscope - CEA"/>
        </authorList>
    </citation>
    <scope>NUCLEOTIDE SEQUENCE [LARGE SCALE GENOMIC DNA]</scope>
    <source>
        <strain evidence="2 3">STM 2683</strain>
    </source>
</reference>
<dbReference type="AlphaFoldDB" id="M5EX40"/>